<sequence>MTTASGDAVSNASFDWSATDADYMSPAYLRNHFRQAFGKFDKGIYWLRAPAGMGKTQFIRGVTGKRPAKDPTKTEGIDSSISADARSIAFHIPKGEAIGPRQFVDGLKSAFDSEFALDAEERAQTGAALRYDNPAAAREDFVAWLARLRDCAAAKGAKRLLVCIDGLDLLTEPEPGASAENFSLLELLPSAPELPAGVTLLISSRPAADWPPGLFERAQARIGVGEGLTALDLSLQEKAYIELLQRYFTERLRPLFRSRAQAHLRELLENKTPFEKGGRDARLTNDPTLRDGLKDDWKKLTNKFPRWTGEQLPITPIVEILDQRDKLWIDMIDRTESRFSYIAALTARLLDGSFAVEQVEGLPKGEAMLASLGSAPQ</sequence>
<evidence type="ECO:0008006" key="3">
    <source>
        <dbReference type="Google" id="ProtNLM"/>
    </source>
</evidence>
<dbReference type="EMBL" id="JAZHYN010000017">
    <property type="protein sequence ID" value="MEF3366431.1"/>
    <property type="molecule type" value="Genomic_DNA"/>
</dbReference>
<evidence type="ECO:0000313" key="2">
    <source>
        <dbReference type="Proteomes" id="UP001350748"/>
    </source>
</evidence>
<name>A0ABU7XIW0_9HYPH</name>
<dbReference type="Proteomes" id="UP001350748">
    <property type="component" value="Unassembled WGS sequence"/>
</dbReference>
<reference evidence="1 2" key="1">
    <citation type="submission" date="2024-02" db="EMBL/GenBank/DDBJ databases">
        <authorList>
            <person name="Grouzdev D."/>
        </authorList>
    </citation>
    <scope>NUCLEOTIDE SEQUENCE [LARGE SCALE GENOMIC DNA]</scope>
    <source>
        <strain evidence="1 2">9N</strain>
    </source>
</reference>
<evidence type="ECO:0000313" key="1">
    <source>
        <dbReference type="EMBL" id="MEF3366431.1"/>
    </source>
</evidence>
<accession>A0ABU7XIW0</accession>
<protein>
    <recommendedName>
        <fullName evidence="3">ATP-binding protein</fullName>
    </recommendedName>
</protein>
<gene>
    <name evidence="1" type="ORF">V3H18_07780</name>
</gene>
<keyword evidence="2" id="KW-1185">Reference proteome</keyword>
<organism evidence="1 2">
    <name type="scientific">Methylocystis borbori</name>
    <dbReference type="NCBI Taxonomy" id="3118750"/>
    <lineage>
        <taxon>Bacteria</taxon>
        <taxon>Pseudomonadati</taxon>
        <taxon>Pseudomonadota</taxon>
        <taxon>Alphaproteobacteria</taxon>
        <taxon>Hyphomicrobiales</taxon>
        <taxon>Methylocystaceae</taxon>
        <taxon>Methylocystis</taxon>
    </lineage>
</organism>
<comment type="caution">
    <text evidence="1">The sequence shown here is derived from an EMBL/GenBank/DDBJ whole genome shotgun (WGS) entry which is preliminary data.</text>
</comment>
<dbReference type="RefSeq" id="WP_332081442.1">
    <property type="nucleotide sequence ID" value="NZ_JAZHYN010000017.1"/>
</dbReference>
<proteinExistence type="predicted"/>